<gene>
    <name evidence="1" type="ORF">LCGC14_2089990</name>
</gene>
<sequence length="43" mass="4835">MHFLIASVSAMGWGISFETDFDLVEGLVIGTDDYIDRHTKDCE</sequence>
<evidence type="ECO:0000313" key="1">
    <source>
        <dbReference type="EMBL" id="KKL71930.1"/>
    </source>
</evidence>
<proteinExistence type="predicted"/>
<accession>A0A0F9GR73</accession>
<dbReference type="EMBL" id="LAZR01025432">
    <property type="protein sequence ID" value="KKL71930.1"/>
    <property type="molecule type" value="Genomic_DNA"/>
</dbReference>
<comment type="caution">
    <text evidence="1">The sequence shown here is derived from an EMBL/GenBank/DDBJ whole genome shotgun (WGS) entry which is preliminary data.</text>
</comment>
<protein>
    <submittedName>
        <fullName evidence="1">Uncharacterized protein</fullName>
    </submittedName>
</protein>
<dbReference type="AlphaFoldDB" id="A0A0F9GR73"/>
<reference evidence="1" key="1">
    <citation type="journal article" date="2015" name="Nature">
        <title>Complex archaea that bridge the gap between prokaryotes and eukaryotes.</title>
        <authorList>
            <person name="Spang A."/>
            <person name="Saw J.H."/>
            <person name="Jorgensen S.L."/>
            <person name="Zaremba-Niedzwiedzka K."/>
            <person name="Martijn J."/>
            <person name="Lind A.E."/>
            <person name="van Eijk R."/>
            <person name="Schleper C."/>
            <person name="Guy L."/>
            <person name="Ettema T.J."/>
        </authorList>
    </citation>
    <scope>NUCLEOTIDE SEQUENCE</scope>
</reference>
<organism evidence="1">
    <name type="scientific">marine sediment metagenome</name>
    <dbReference type="NCBI Taxonomy" id="412755"/>
    <lineage>
        <taxon>unclassified sequences</taxon>
        <taxon>metagenomes</taxon>
        <taxon>ecological metagenomes</taxon>
    </lineage>
</organism>
<name>A0A0F9GR73_9ZZZZ</name>